<evidence type="ECO:0000256" key="1">
    <source>
        <dbReference type="SAM" id="MobiDB-lite"/>
    </source>
</evidence>
<feature type="compositionally biased region" description="Basic and acidic residues" evidence="1">
    <location>
        <begin position="66"/>
        <end position="80"/>
    </location>
</feature>
<feature type="region of interest" description="Disordered" evidence="1">
    <location>
        <begin position="1"/>
        <end position="134"/>
    </location>
</feature>
<protein>
    <submittedName>
        <fullName evidence="2">Uncharacterized protein</fullName>
    </submittedName>
</protein>
<reference evidence="2" key="1">
    <citation type="submission" date="2019-08" db="EMBL/GenBank/DDBJ databases">
        <authorList>
            <person name="Kucharzyk K."/>
            <person name="Murdoch R.W."/>
            <person name="Higgins S."/>
            <person name="Loffler F."/>
        </authorList>
    </citation>
    <scope>NUCLEOTIDE SEQUENCE</scope>
</reference>
<proteinExistence type="predicted"/>
<dbReference type="EMBL" id="VSSQ01064829">
    <property type="protein sequence ID" value="MPN17650.1"/>
    <property type="molecule type" value="Genomic_DNA"/>
</dbReference>
<feature type="compositionally biased region" description="Basic and acidic residues" evidence="1">
    <location>
        <begin position="97"/>
        <end position="109"/>
    </location>
</feature>
<feature type="compositionally biased region" description="Basic residues" evidence="1">
    <location>
        <begin position="110"/>
        <end position="128"/>
    </location>
</feature>
<comment type="caution">
    <text evidence="2">The sequence shown here is derived from an EMBL/GenBank/DDBJ whole genome shotgun (WGS) entry which is preliminary data.</text>
</comment>
<accession>A0A645FVD1</accession>
<organism evidence="2">
    <name type="scientific">bioreactor metagenome</name>
    <dbReference type="NCBI Taxonomy" id="1076179"/>
    <lineage>
        <taxon>unclassified sequences</taxon>
        <taxon>metagenomes</taxon>
        <taxon>ecological metagenomes</taxon>
    </lineage>
</organism>
<name>A0A645FVD1_9ZZZZ</name>
<dbReference type="AlphaFoldDB" id="A0A645FVD1"/>
<gene>
    <name evidence="2" type="ORF">SDC9_165005</name>
</gene>
<evidence type="ECO:0000313" key="2">
    <source>
        <dbReference type="EMBL" id="MPN17650.1"/>
    </source>
</evidence>
<feature type="compositionally biased region" description="Basic residues" evidence="1">
    <location>
        <begin position="84"/>
        <end position="96"/>
    </location>
</feature>
<feature type="compositionally biased region" description="Basic and acidic residues" evidence="1">
    <location>
        <begin position="1"/>
        <end position="10"/>
    </location>
</feature>
<feature type="compositionally biased region" description="Basic and acidic residues" evidence="1">
    <location>
        <begin position="27"/>
        <end position="52"/>
    </location>
</feature>
<sequence length="134" mass="14939">MGTENADRPSGRSTVALQERAGLSWRQPDRSKPADHDRTDRTPRSHAGDHAGRSMVRVVGPSVPDRLCDAGRSRGRHDGGSRAPPRHWRAAHRCGHRAPDAHHHADARSSRHHRRQRAGIARQRRHVPGCRNPA</sequence>